<dbReference type="EMBL" id="ASPP01032932">
    <property type="protein sequence ID" value="ETO03572.1"/>
    <property type="molecule type" value="Genomic_DNA"/>
</dbReference>
<feature type="non-terminal residue" evidence="2">
    <location>
        <position position="225"/>
    </location>
</feature>
<reference evidence="2 3" key="1">
    <citation type="journal article" date="2013" name="Curr. Biol.">
        <title>The Genome of the Foraminiferan Reticulomyxa filosa.</title>
        <authorList>
            <person name="Glockner G."/>
            <person name="Hulsmann N."/>
            <person name="Schleicher M."/>
            <person name="Noegel A.A."/>
            <person name="Eichinger L."/>
            <person name="Gallinger C."/>
            <person name="Pawlowski J."/>
            <person name="Sierra R."/>
            <person name="Euteneuer U."/>
            <person name="Pillet L."/>
            <person name="Moustafa A."/>
            <person name="Platzer M."/>
            <person name="Groth M."/>
            <person name="Szafranski K."/>
            <person name="Schliwa M."/>
        </authorList>
    </citation>
    <scope>NUCLEOTIDE SEQUENCE [LARGE SCALE GENOMIC DNA]</scope>
</reference>
<name>X6LQZ7_RETFI</name>
<evidence type="ECO:0000256" key="1">
    <source>
        <dbReference type="SAM" id="MobiDB-lite"/>
    </source>
</evidence>
<protein>
    <submittedName>
        <fullName evidence="2">Uncharacterized protein</fullName>
    </submittedName>
</protein>
<keyword evidence="3" id="KW-1185">Reference proteome</keyword>
<feature type="region of interest" description="Disordered" evidence="1">
    <location>
        <begin position="119"/>
        <end position="149"/>
    </location>
</feature>
<evidence type="ECO:0000313" key="3">
    <source>
        <dbReference type="Proteomes" id="UP000023152"/>
    </source>
</evidence>
<sequence length="225" mass="25184">MIENNVDIFMKVAKLCQWVHYDIPPRIARVSTTCRSSSATIEKLMAGSVSSATTMKPKGTVSMSSLGSPVDAGYRRGSYHQTLITMLLSTMVSSFPITSLQPLDFIPSFQFCELLQNAHDSDSDEETEEEEEEEETKHTGDNDDGDGEKDKITKITKCKKIDSQTFRDWQLLYKYTGIDPCMLSLPHKQSGHLTSSSSFVSNVNDESCPTTRQMMSSFQTDIDYS</sequence>
<proteinExistence type="predicted"/>
<evidence type="ECO:0000313" key="2">
    <source>
        <dbReference type="EMBL" id="ETO03572.1"/>
    </source>
</evidence>
<organism evidence="2 3">
    <name type="scientific">Reticulomyxa filosa</name>
    <dbReference type="NCBI Taxonomy" id="46433"/>
    <lineage>
        <taxon>Eukaryota</taxon>
        <taxon>Sar</taxon>
        <taxon>Rhizaria</taxon>
        <taxon>Retaria</taxon>
        <taxon>Foraminifera</taxon>
        <taxon>Monothalamids</taxon>
        <taxon>Reticulomyxidae</taxon>
        <taxon>Reticulomyxa</taxon>
    </lineage>
</organism>
<gene>
    <name evidence="2" type="ORF">RFI_33830</name>
</gene>
<dbReference type="AlphaFoldDB" id="X6LQZ7"/>
<accession>X6LQZ7</accession>
<comment type="caution">
    <text evidence="2">The sequence shown here is derived from an EMBL/GenBank/DDBJ whole genome shotgun (WGS) entry which is preliminary data.</text>
</comment>
<dbReference type="Proteomes" id="UP000023152">
    <property type="component" value="Unassembled WGS sequence"/>
</dbReference>
<feature type="compositionally biased region" description="Acidic residues" evidence="1">
    <location>
        <begin position="122"/>
        <end position="134"/>
    </location>
</feature>